<dbReference type="GO" id="GO:0008168">
    <property type="term" value="F:methyltransferase activity"/>
    <property type="evidence" value="ECO:0007669"/>
    <property type="project" value="UniProtKB-KW"/>
</dbReference>
<dbReference type="Pfam" id="PF13489">
    <property type="entry name" value="Methyltransf_23"/>
    <property type="match status" value="1"/>
</dbReference>
<gene>
    <name evidence="1" type="ORF">IMZ28_06180</name>
</gene>
<dbReference type="RefSeq" id="WP_197547725.1">
    <property type="nucleotide sequence ID" value="NZ_CP063164.1"/>
</dbReference>
<keyword evidence="1" id="KW-0808">Transferase</keyword>
<proteinExistence type="predicted"/>
<dbReference type="InterPro" id="IPR029063">
    <property type="entry name" value="SAM-dependent_MTases_sf"/>
</dbReference>
<reference evidence="1 2" key="1">
    <citation type="submission" date="2020-10" db="EMBL/GenBank/DDBJ databases">
        <title>The genome of sulfurovum sp.</title>
        <authorList>
            <person name="Xie S."/>
            <person name="Shao Z."/>
            <person name="Jiang L."/>
        </authorList>
    </citation>
    <scope>NUCLEOTIDE SEQUENCE [LARGE SCALE GENOMIC DNA]</scope>
    <source>
        <strain evidence="1 2">ST-419</strain>
    </source>
</reference>
<evidence type="ECO:0000313" key="2">
    <source>
        <dbReference type="Proteomes" id="UP000595074"/>
    </source>
</evidence>
<evidence type="ECO:0000313" key="1">
    <source>
        <dbReference type="EMBL" id="QOR61053.1"/>
    </source>
</evidence>
<dbReference type="EMBL" id="CP063164">
    <property type="protein sequence ID" value="QOR61053.1"/>
    <property type="molecule type" value="Genomic_DNA"/>
</dbReference>
<protein>
    <submittedName>
        <fullName evidence="1">Class I SAM-dependent methyltransferase</fullName>
    </submittedName>
</protein>
<organism evidence="1 2">
    <name type="scientific">Sulfurovum indicum</name>
    <dbReference type="NCBI Taxonomy" id="2779528"/>
    <lineage>
        <taxon>Bacteria</taxon>
        <taxon>Pseudomonadati</taxon>
        <taxon>Campylobacterota</taxon>
        <taxon>Epsilonproteobacteria</taxon>
        <taxon>Campylobacterales</taxon>
        <taxon>Sulfurovaceae</taxon>
        <taxon>Sulfurovum</taxon>
    </lineage>
</organism>
<sequence>MECHICDGAVESFVDGKTDISYYHCHTCEYLFKSPECYQGIEEQKARYDLHENDENDEGYRAYFQRFLDFVLPLVGEPENGFDFGCGKSTLLADILNNIGVVCDYYDPIYHPDLPDNSKKYELIVSTEVFEHLHDPRSVFSSLAARLKEGGYLAIQTQFHPNDRVAFREWYYHKDPTHIVFFRPKTFQVLAERFGCKVLADNGKNMIVLKKQTSDRSGV</sequence>
<dbReference type="Gene3D" id="3.40.50.150">
    <property type="entry name" value="Vaccinia Virus protein VP39"/>
    <property type="match status" value="1"/>
</dbReference>
<dbReference type="KEGG" id="sinu:IMZ28_06180"/>
<keyword evidence="2" id="KW-1185">Reference proteome</keyword>
<keyword evidence="1" id="KW-0489">Methyltransferase</keyword>
<dbReference type="SUPFAM" id="SSF53335">
    <property type="entry name" value="S-adenosyl-L-methionine-dependent methyltransferases"/>
    <property type="match status" value="1"/>
</dbReference>
<accession>A0A7M1S0L9</accession>
<dbReference type="Proteomes" id="UP000595074">
    <property type="component" value="Chromosome"/>
</dbReference>
<dbReference type="AlphaFoldDB" id="A0A7M1S0L9"/>
<name>A0A7M1S0L9_9BACT</name>
<dbReference type="GO" id="GO:0032259">
    <property type="term" value="P:methylation"/>
    <property type="evidence" value="ECO:0007669"/>
    <property type="project" value="UniProtKB-KW"/>
</dbReference>